<protein>
    <submittedName>
        <fullName evidence="1">Bacteriophage T4, Gp19, tail tube</fullName>
    </submittedName>
</protein>
<dbReference type="Pfam" id="PF23849">
    <property type="entry name" value="Phage_TTP_2"/>
    <property type="match status" value="1"/>
</dbReference>
<evidence type="ECO:0000313" key="1">
    <source>
        <dbReference type="EMBL" id="CAB4143217.1"/>
    </source>
</evidence>
<dbReference type="EMBL" id="LR796423">
    <property type="protein sequence ID" value="CAB4143217.1"/>
    <property type="molecule type" value="Genomic_DNA"/>
</dbReference>
<sequence>MFRIRDFTASINTSGVLKNNKYIASVTLPPGHYLSSELNTGDNTLFSIRCDSVQLPGVAIASADGPPRLGYGPIEKHPYNANFEDVALTFIVDANSRIHRMLHKWVNVIVNFEHSKGTIKGAGERGGTMGASGYEVGYRNKYAADIQIDVYRDTGRSTNEKTMTYKLYNAFPMAFPSAGLNWNEGDILRINIPFAYTDYSVEYETYNDRPNERLPRTQPTETGETDREVAGITEINSAFNARRTDIFNA</sequence>
<organism evidence="1">
    <name type="scientific">uncultured Caudovirales phage</name>
    <dbReference type="NCBI Taxonomy" id="2100421"/>
    <lineage>
        <taxon>Viruses</taxon>
        <taxon>Duplodnaviria</taxon>
        <taxon>Heunggongvirae</taxon>
        <taxon>Uroviricota</taxon>
        <taxon>Caudoviricetes</taxon>
        <taxon>Peduoviridae</taxon>
        <taxon>Maltschvirus</taxon>
        <taxon>Maltschvirus maltsch</taxon>
    </lineage>
</organism>
<accession>A0A6J5MBT6</accession>
<reference evidence="1" key="1">
    <citation type="submission" date="2020-04" db="EMBL/GenBank/DDBJ databases">
        <authorList>
            <person name="Chiriac C."/>
            <person name="Salcher M."/>
            <person name="Ghai R."/>
            <person name="Kavagutti S V."/>
        </authorList>
    </citation>
    <scope>NUCLEOTIDE SEQUENCE</scope>
</reference>
<dbReference type="InterPro" id="IPR057120">
    <property type="entry name" value="Phage_TTP_2"/>
</dbReference>
<name>A0A6J5MBT6_9CAUD</name>
<gene>
    <name evidence="1" type="ORF">UFOVP447_97</name>
</gene>
<proteinExistence type="predicted"/>